<dbReference type="SMART" id="SM00382">
    <property type="entry name" value="AAA"/>
    <property type="match status" value="1"/>
</dbReference>
<keyword evidence="2" id="KW-0813">Transport</keyword>
<keyword evidence="7" id="KW-1185">Reference proteome</keyword>
<evidence type="ECO:0000256" key="4">
    <source>
        <dbReference type="ARBA" id="ARBA00022840"/>
    </source>
</evidence>
<evidence type="ECO:0000259" key="5">
    <source>
        <dbReference type="PROSITE" id="PS50893"/>
    </source>
</evidence>
<dbReference type="GO" id="GO:0016887">
    <property type="term" value="F:ATP hydrolysis activity"/>
    <property type="evidence" value="ECO:0007669"/>
    <property type="project" value="InterPro"/>
</dbReference>
<name>A0A0P9CI81_9BACL</name>
<dbReference type="RefSeq" id="WP_054970069.1">
    <property type="nucleotide sequence ID" value="NZ_LJCO01000069.1"/>
</dbReference>
<dbReference type="PATRIC" id="fig|471514.4.peg.4770"/>
<dbReference type="AlphaFoldDB" id="A0A0P9CI81"/>
<dbReference type="Gene3D" id="3.40.50.300">
    <property type="entry name" value="P-loop containing nucleotide triphosphate hydrolases"/>
    <property type="match status" value="1"/>
</dbReference>
<dbReference type="GO" id="GO:0005524">
    <property type="term" value="F:ATP binding"/>
    <property type="evidence" value="ECO:0007669"/>
    <property type="project" value="UniProtKB-KW"/>
</dbReference>
<dbReference type="PROSITE" id="PS00211">
    <property type="entry name" value="ABC_TRANSPORTER_1"/>
    <property type="match status" value="1"/>
</dbReference>
<dbReference type="STRING" id="471514.AN477_15460"/>
<dbReference type="InterPro" id="IPR027417">
    <property type="entry name" value="P-loop_NTPase"/>
</dbReference>
<comment type="similarity">
    <text evidence="1">Belongs to the ABC transporter superfamily.</text>
</comment>
<dbReference type="Proteomes" id="UP000050482">
    <property type="component" value="Unassembled WGS sequence"/>
</dbReference>
<evidence type="ECO:0000256" key="2">
    <source>
        <dbReference type="ARBA" id="ARBA00022448"/>
    </source>
</evidence>
<dbReference type="InterPro" id="IPR050153">
    <property type="entry name" value="Metal_Ion_Import_ABC"/>
</dbReference>
<evidence type="ECO:0000256" key="1">
    <source>
        <dbReference type="ARBA" id="ARBA00005417"/>
    </source>
</evidence>
<organism evidence="6 7">
    <name type="scientific">Alicyclobacillus ferrooxydans</name>
    <dbReference type="NCBI Taxonomy" id="471514"/>
    <lineage>
        <taxon>Bacteria</taxon>
        <taxon>Bacillati</taxon>
        <taxon>Bacillota</taxon>
        <taxon>Bacilli</taxon>
        <taxon>Bacillales</taxon>
        <taxon>Alicyclobacillaceae</taxon>
        <taxon>Alicyclobacillus</taxon>
    </lineage>
</organism>
<keyword evidence="4 6" id="KW-0067">ATP-binding</keyword>
<dbReference type="InterPro" id="IPR003593">
    <property type="entry name" value="AAA+_ATPase"/>
</dbReference>
<dbReference type="PANTHER" id="PTHR42734">
    <property type="entry name" value="METAL TRANSPORT SYSTEM ATP-BINDING PROTEIN TM_0124-RELATED"/>
    <property type="match status" value="1"/>
</dbReference>
<keyword evidence="3" id="KW-0547">Nucleotide-binding</keyword>
<dbReference type="SUPFAM" id="SSF52540">
    <property type="entry name" value="P-loop containing nucleoside triphosphate hydrolases"/>
    <property type="match status" value="1"/>
</dbReference>
<gene>
    <name evidence="6" type="ORF">AN477_15460</name>
</gene>
<dbReference type="PROSITE" id="PS50893">
    <property type="entry name" value="ABC_TRANSPORTER_2"/>
    <property type="match status" value="1"/>
</dbReference>
<protein>
    <submittedName>
        <fullName evidence="6">Molybdenum ABC transporter ATP-binding protein</fullName>
    </submittedName>
</protein>
<comment type="caution">
    <text evidence="6">The sequence shown here is derived from an EMBL/GenBank/DDBJ whole genome shotgun (WGS) entry which is preliminary data.</text>
</comment>
<evidence type="ECO:0000313" key="6">
    <source>
        <dbReference type="EMBL" id="KPV42752.1"/>
    </source>
</evidence>
<dbReference type="PANTHER" id="PTHR42734:SF17">
    <property type="entry name" value="METAL TRANSPORT SYSTEM ATP-BINDING PROTEIN TM_0124-RELATED"/>
    <property type="match status" value="1"/>
</dbReference>
<reference evidence="6 7" key="1">
    <citation type="submission" date="2015-09" db="EMBL/GenBank/DDBJ databases">
        <title>Draft genome sequence of Alicyclobacillus ferrooxydans DSM 22381.</title>
        <authorList>
            <person name="Hemp J."/>
        </authorList>
    </citation>
    <scope>NUCLEOTIDE SEQUENCE [LARGE SCALE GENOMIC DNA]</scope>
    <source>
        <strain evidence="6 7">TC-34</strain>
    </source>
</reference>
<dbReference type="InterPro" id="IPR017871">
    <property type="entry name" value="ABC_transporter-like_CS"/>
</dbReference>
<sequence>MIVELKDVFWRQKGRVILSEVNWQIESGQHFALIGPNGSGKTSLLNIILGYQWPTRGQVSVLGNRYGACDMQTVRKSIAYVSASLGARFHAAHAEDLAREVVKSGKHAAIGTSYHRFTEADDERAEGMLETFGCLRLADTPFSQLSQGEQQKVLLARAWMGQPQLMILDEPCTGLDVGGRENLLSALSALGRREDAPAMIYVTHHVEEVLPVFTHALVVKSGTVLASGEKQQVLTDDTLTRAFEVPCQVTWQSGRPWLRVV</sequence>
<evidence type="ECO:0000313" key="7">
    <source>
        <dbReference type="Proteomes" id="UP000050482"/>
    </source>
</evidence>
<dbReference type="EMBL" id="LJCO01000069">
    <property type="protein sequence ID" value="KPV42752.1"/>
    <property type="molecule type" value="Genomic_DNA"/>
</dbReference>
<dbReference type="OrthoDB" id="9787851at2"/>
<dbReference type="Pfam" id="PF00005">
    <property type="entry name" value="ABC_tran"/>
    <property type="match status" value="1"/>
</dbReference>
<proteinExistence type="inferred from homology"/>
<feature type="domain" description="ABC transporter" evidence="5">
    <location>
        <begin position="3"/>
        <end position="246"/>
    </location>
</feature>
<evidence type="ECO:0000256" key="3">
    <source>
        <dbReference type="ARBA" id="ARBA00022741"/>
    </source>
</evidence>
<accession>A0A0P9CI81</accession>
<dbReference type="InterPro" id="IPR003439">
    <property type="entry name" value="ABC_transporter-like_ATP-bd"/>
</dbReference>